<sequence>MDKKISFSDKARQDLLNGVNKLADAVVVTLGPSGRNAIIDNGNGSINSSKDGVTVAKSIELENRVENMGAQMVKEVASKTNDLAGDGTTTSTLLAREIYRQGLKVLTNGANAVDIKKGIDSAVKETIEYLEETSKDITEESQLRQVATISANNDKEVGELIFTAMDKVGRDGVITIEESRTGETYLDIVEGMQFNRGYKSPYFVTDNNSMLSILKDPLILLTDKRLNQVKELLPILEAVSQQNKSLLIIADDIDGEALSTLVVNKMRGIIQVAAVKAPEFGDRKKAILEDIAVLTGGTVVSTEKGMRLDKFDSKWFGRAKKVTVGKENTTIIDALGDTKPIEARVEELKSQIDESNSPFEIEKLQERLAAFIGGVAIVNVGGHTEVEMKEKKDRVDDALHATKAALEEGILPGGGIALLNAAKDLIVKTKQLKGDKKTGYEIVIKAIQKPFKQILQNAGYTDETNIFGFIKKGGVEDIKRQVLAGDTWTGYNPREQKIVNMFEEGIVDPTKVTRLALENAASVAGTMLITEAVISLDKKSNGPSEIDPSMFGSM</sequence>
<protein>
    <submittedName>
        <fullName evidence="3">Chaperonin GroEL</fullName>
    </submittedName>
</protein>
<keyword evidence="2" id="KW-0143">Chaperone</keyword>
<evidence type="ECO:0000313" key="3">
    <source>
        <dbReference type="EMBL" id="AQM32628.1"/>
    </source>
</evidence>
<dbReference type="SUPFAM" id="SSF54849">
    <property type="entry name" value="GroEL-intermediate domain like"/>
    <property type="match status" value="1"/>
</dbReference>
<dbReference type="Gene3D" id="1.10.560.10">
    <property type="entry name" value="GroEL-like equatorial domain"/>
    <property type="match status" value="1"/>
</dbReference>
<dbReference type="NCBIfam" id="NF009487">
    <property type="entry name" value="PRK12849.1"/>
    <property type="match status" value="1"/>
</dbReference>
<evidence type="ECO:0000256" key="2">
    <source>
        <dbReference type="ARBA" id="ARBA00023186"/>
    </source>
</evidence>
<dbReference type="GO" id="GO:0140662">
    <property type="term" value="F:ATP-dependent protein folding chaperone"/>
    <property type="evidence" value="ECO:0007669"/>
    <property type="project" value="InterPro"/>
</dbReference>
<dbReference type="Pfam" id="PF00118">
    <property type="entry name" value="Cpn60_TCP1"/>
    <property type="match status" value="1"/>
</dbReference>
<dbReference type="CDD" id="cd03344">
    <property type="entry name" value="GroEL"/>
    <property type="match status" value="1"/>
</dbReference>
<dbReference type="InterPro" id="IPR027410">
    <property type="entry name" value="TCP-1-like_intermed_sf"/>
</dbReference>
<organism evidence="3">
    <name type="scientific">uncultured virus</name>
    <dbReference type="NCBI Taxonomy" id="340016"/>
    <lineage>
        <taxon>Viruses</taxon>
        <taxon>environmental samples</taxon>
    </lineage>
</organism>
<name>A0A240F762_9VIRU</name>
<dbReference type="Gene3D" id="3.50.7.10">
    <property type="entry name" value="GroEL"/>
    <property type="match status" value="1"/>
</dbReference>
<evidence type="ECO:0000256" key="1">
    <source>
        <dbReference type="ARBA" id="ARBA00006607"/>
    </source>
</evidence>
<dbReference type="InterPro" id="IPR027409">
    <property type="entry name" value="GroEL-like_apical_dom_sf"/>
</dbReference>
<dbReference type="NCBIfam" id="NF000592">
    <property type="entry name" value="PRK00013.1"/>
    <property type="match status" value="1"/>
</dbReference>
<proteinExistence type="inferred from homology"/>
<dbReference type="EMBL" id="KU595462">
    <property type="protein sequence ID" value="AQM32628.1"/>
    <property type="molecule type" value="Genomic_DNA"/>
</dbReference>
<dbReference type="GO" id="GO:0042026">
    <property type="term" value="P:protein refolding"/>
    <property type="evidence" value="ECO:0007669"/>
    <property type="project" value="InterPro"/>
</dbReference>
<comment type="similarity">
    <text evidence="1">Belongs to the chaperonin (HSP60) family.</text>
</comment>
<reference evidence="3" key="1">
    <citation type="journal article" date="2017" name="ISME J.">
        <title>Novel chaperonins are prevalent in the virioplankton and demonstrate links to viral biology and ecology.</title>
        <authorList>
            <person name="Marine R.L."/>
            <person name="Nasko D.J."/>
            <person name="Wray J."/>
            <person name="Polson S.W."/>
            <person name="Wommack K.E."/>
        </authorList>
    </citation>
    <scope>NUCLEOTIDE SEQUENCE</scope>
</reference>
<dbReference type="FunFam" id="3.50.7.10:FF:000001">
    <property type="entry name" value="60 kDa chaperonin"/>
    <property type="match status" value="1"/>
</dbReference>
<dbReference type="NCBIfam" id="NF009488">
    <property type="entry name" value="PRK12850.1"/>
    <property type="match status" value="1"/>
</dbReference>
<accession>A0A240F762</accession>
<dbReference type="NCBIfam" id="TIGR02348">
    <property type="entry name" value="GroEL"/>
    <property type="match status" value="1"/>
</dbReference>
<dbReference type="GO" id="GO:0005524">
    <property type="term" value="F:ATP binding"/>
    <property type="evidence" value="ECO:0007669"/>
    <property type="project" value="InterPro"/>
</dbReference>
<dbReference type="PRINTS" id="PR00298">
    <property type="entry name" value="CHAPERONIN60"/>
</dbReference>
<dbReference type="NCBIfam" id="NF009489">
    <property type="entry name" value="PRK12851.1"/>
    <property type="match status" value="1"/>
</dbReference>
<dbReference type="InterPro" id="IPR027413">
    <property type="entry name" value="GROEL-like_equatorial_sf"/>
</dbReference>
<dbReference type="InterPro" id="IPR002423">
    <property type="entry name" value="Cpn60/GroEL/TCP-1"/>
</dbReference>
<dbReference type="PANTHER" id="PTHR45633">
    <property type="entry name" value="60 KDA HEAT SHOCK PROTEIN, MITOCHONDRIAL"/>
    <property type="match status" value="1"/>
</dbReference>
<dbReference type="InterPro" id="IPR001844">
    <property type="entry name" value="Cpn60/GroEL"/>
</dbReference>
<gene>
    <name evidence="3" type="primary">GroEL</name>
</gene>
<dbReference type="HAMAP" id="MF_00600">
    <property type="entry name" value="CH60"/>
    <property type="match status" value="1"/>
</dbReference>
<dbReference type="SUPFAM" id="SSF48592">
    <property type="entry name" value="GroEL equatorial domain-like"/>
    <property type="match status" value="1"/>
</dbReference>
<dbReference type="Gene3D" id="3.30.260.10">
    <property type="entry name" value="TCP-1-like chaperonin intermediate domain"/>
    <property type="match status" value="1"/>
</dbReference>
<dbReference type="SUPFAM" id="SSF52029">
    <property type="entry name" value="GroEL apical domain-like"/>
    <property type="match status" value="1"/>
</dbReference>